<proteinExistence type="predicted"/>
<feature type="region of interest" description="Disordered" evidence="1">
    <location>
        <begin position="88"/>
        <end position="178"/>
    </location>
</feature>
<comment type="caution">
    <text evidence="2">The sequence shown here is derived from an EMBL/GenBank/DDBJ whole genome shotgun (WGS) entry which is preliminary data.</text>
</comment>
<reference evidence="2" key="1">
    <citation type="journal article" date="2020" name="Fungal Divers.">
        <title>Resolving the Mortierellaceae phylogeny through synthesis of multi-gene phylogenetics and phylogenomics.</title>
        <authorList>
            <person name="Vandepol N."/>
            <person name="Liber J."/>
            <person name="Desiro A."/>
            <person name="Na H."/>
            <person name="Kennedy M."/>
            <person name="Barry K."/>
            <person name="Grigoriev I.V."/>
            <person name="Miller A.N."/>
            <person name="O'Donnell K."/>
            <person name="Stajich J.E."/>
            <person name="Bonito G."/>
        </authorList>
    </citation>
    <scope>NUCLEOTIDE SEQUENCE</scope>
    <source>
        <strain evidence="2">NRRL 2769</strain>
    </source>
</reference>
<gene>
    <name evidence="2" type="ORF">BGZ80_003520</name>
</gene>
<sequence>MSKRKAGEPSDPNSLPGSSYFLGIEPQNLNPRDYVEHRMKETPYLRIKDAIKEWHDWSQFFCEKPMWKDAFASVEVFTLNTYRTWQASTSKDPIRTRSLSKRAAVSSSTSASHTPNMEDLPLGLPSLPPPPPSPPPPILPSSSSPPLSSHQASSPASSGSSPSGSSSSQASTKSLPPAVLSQMRNDFTRSFNGYRGNQWKLSSGTIVDDVFYSYVMNMRSESSLHSLIITGEPDLEPFSPDDGLLIKEFLKESDLAHIDVCLSSWKKAELLQYQLGRDEMITLLKNGLGNLRPLEDNDIDKNEFDTF</sequence>
<evidence type="ECO:0000313" key="2">
    <source>
        <dbReference type="EMBL" id="KAG0008382.1"/>
    </source>
</evidence>
<feature type="region of interest" description="Disordered" evidence="1">
    <location>
        <begin position="1"/>
        <end position="21"/>
    </location>
</feature>
<keyword evidence="3" id="KW-1185">Reference proteome</keyword>
<dbReference type="AlphaFoldDB" id="A0A9P6MN42"/>
<dbReference type="Proteomes" id="UP000703661">
    <property type="component" value="Unassembled WGS sequence"/>
</dbReference>
<evidence type="ECO:0000313" key="3">
    <source>
        <dbReference type="Proteomes" id="UP000703661"/>
    </source>
</evidence>
<feature type="compositionally biased region" description="Low complexity" evidence="1">
    <location>
        <begin position="140"/>
        <end position="177"/>
    </location>
</feature>
<name>A0A9P6MN42_9FUNG</name>
<organism evidence="2 3">
    <name type="scientific">Entomortierella chlamydospora</name>
    <dbReference type="NCBI Taxonomy" id="101097"/>
    <lineage>
        <taxon>Eukaryota</taxon>
        <taxon>Fungi</taxon>
        <taxon>Fungi incertae sedis</taxon>
        <taxon>Mucoromycota</taxon>
        <taxon>Mortierellomycotina</taxon>
        <taxon>Mortierellomycetes</taxon>
        <taxon>Mortierellales</taxon>
        <taxon>Mortierellaceae</taxon>
        <taxon>Entomortierella</taxon>
    </lineage>
</organism>
<feature type="compositionally biased region" description="Pro residues" evidence="1">
    <location>
        <begin position="126"/>
        <end position="139"/>
    </location>
</feature>
<feature type="non-terminal residue" evidence="2">
    <location>
        <position position="307"/>
    </location>
</feature>
<accession>A0A9P6MN42</accession>
<feature type="compositionally biased region" description="Low complexity" evidence="1">
    <location>
        <begin position="101"/>
        <end position="112"/>
    </location>
</feature>
<protein>
    <submittedName>
        <fullName evidence="2">Uncharacterized protein</fullName>
    </submittedName>
</protein>
<evidence type="ECO:0000256" key="1">
    <source>
        <dbReference type="SAM" id="MobiDB-lite"/>
    </source>
</evidence>
<dbReference type="EMBL" id="JAAAID010001934">
    <property type="protein sequence ID" value="KAG0008382.1"/>
    <property type="molecule type" value="Genomic_DNA"/>
</dbReference>